<sequence>MQEEKMSEEIRQPGAPGTAATGGPVGPGQLYLDLASGRDDRRVRVIMVEENGVLAACRVERDLSGLADVFGRTPRIHVRALADPRRFALLEDPR</sequence>
<name>A0A1Z2LE79_9ACTN</name>
<dbReference type="EMBL" id="CP021744">
    <property type="protein sequence ID" value="ARZ72604.1"/>
    <property type="molecule type" value="Genomic_DNA"/>
</dbReference>
<dbReference type="Proteomes" id="UP000195755">
    <property type="component" value="Chromosome"/>
</dbReference>
<proteinExistence type="predicted"/>
<dbReference type="InterPro" id="IPR045934">
    <property type="entry name" value="DUF6354"/>
</dbReference>
<dbReference type="KEGG" id="salj:SMD11_7028"/>
<feature type="compositionally biased region" description="Basic and acidic residues" evidence="1">
    <location>
        <begin position="1"/>
        <end position="11"/>
    </location>
</feature>
<gene>
    <name evidence="2" type="ORF">SMD11_7028</name>
</gene>
<feature type="compositionally biased region" description="Low complexity" evidence="1">
    <location>
        <begin position="13"/>
        <end position="22"/>
    </location>
</feature>
<evidence type="ECO:0000256" key="1">
    <source>
        <dbReference type="SAM" id="MobiDB-lite"/>
    </source>
</evidence>
<evidence type="ECO:0000313" key="2">
    <source>
        <dbReference type="EMBL" id="ARZ72604.1"/>
    </source>
</evidence>
<accession>A0A1Z2LE79</accession>
<evidence type="ECO:0000313" key="3">
    <source>
        <dbReference type="Proteomes" id="UP000195755"/>
    </source>
</evidence>
<protein>
    <submittedName>
        <fullName evidence="2">Uncharacterized protein</fullName>
    </submittedName>
</protein>
<reference evidence="2 3" key="1">
    <citation type="submission" date="2017-06" db="EMBL/GenBank/DDBJ databases">
        <title>Streptomyces albireticuli Genome sequencing and assembly.</title>
        <authorList>
            <person name="Wang Y."/>
            <person name="Du B."/>
            <person name="Ding Y."/>
            <person name="Liu H."/>
            <person name="Hou Q."/>
            <person name="Liu K."/>
            <person name="Yao L."/>
            <person name="Wang C."/>
        </authorList>
    </citation>
    <scope>NUCLEOTIDE SEQUENCE [LARGE SCALE GENOMIC DNA]</scope>
    <source>
        <strain evidence="2 3">MDJK11</strain>
    </source>
</reference>
<organism evidence="2 3">
    <name type="scientific">Streptomyces albireticuli</name>
    <dbReference type="NCBI Taxonomy" id="1940"/>
    <lineage>
        <taxon>Bacteria</taxon>
        <taxon>Bacillati</taxon>
        <taxon>Actinomycetota</taxon>
        <taxon>Actinomycetes</taxon>
        <taxon>Kitasatosporales</taxon>
        <taxon>Streptomycetaceae</taxon>
        <taxon>Streptomyces</taxon>
    </lineage>
</organism>
<dbReference type="AlphaFoldDB" id="A0A1Z2LE79"/>
<dbReference type="Pfam" id="PF19881">
    <property type="entry name" value="DUF6354"/>
    <property type="match status" value="1"/>
</dbReference>
<feature type="region of interest" description="Disordered" evidence="1">
    <location>
        <begin position="1"/>
        <end position="32"/>
    </location>
</feature>